<organism evidence="2 3">
    <name type="scientific">Folsomia candida</name>
    <name type="common">Springtail</name>
    <dbReference type="NCBI Taxonomy" id="158441"/>
    <lineage>
        <taxon>Eukaryota</taxon>
        <taxon>Metazoa</taxon>
        <taxon>Ecdysozoa</taxon>
        <taxon>Arthropoda</taxon>
        <taxon>Hexapoda</taxon>
        <taxon>Collembola</taxon>
        <taxon>Entomobryomorpha</taxon>
        <taxon>Isotomoidea</taxon>
        <taxon>Isotomidae</taxon>
        <taxon>Proisotominae</taxon>
        <taxon>Folsomia</taxon>
    </lineage>
</organism>
<accession>A0A226D4F5</accession>
<protein>
    <submittedName>
        <fullName evidence="2">Uncharacterized protein</fullName>
    </submittedName>
</protein>
<keyword evidence="1" id="KW-0732">Signal</keyword>
<name>A0A226D4F5_FOLCA</name>
<evidence type="ECO:0000313" key="2">
    <source>
        <dbReference type="EMBL" id="OXA40445.1"/>
    </source>
</evidence>
<evidence type="ECO:0000256" key="1">
    <source>
        <dbReference type="SAM" id="SignalP"/>
    </source>
</evidence>
<dbReference type="AlphaFoldDB" id="A0A226D4F5"/>
<sequence>MRYQYSNQLLFMKILSCLIVTVVVVESSGKINYRRTPEKIFAGCLTTKFCYSPEEGDIPEENPNCMEDVSCKNLVAIGGRDGKDNNTEDQVGDDYVLSCRRPNISMITDTIVGNGDILPSVTNSWNKAPDIAPVGKGNKIITDVSNIVVVQTLVSRREIYCKFYMQKKFTKIDPYENRKREYDLSKEYCILAALNLIKQINSLTTTPHMEREMGNLGVEGHANIVGNLTCSSR</sequence>
<feature type="signal peptide" evidence="1">
    <location>
        <begin position="1"/>
        <end position="27"/>
    </location>
</feature>
<dbReference type="Proteomes" id="UP000198287">
    <property type="component" value="Unassembled WGS sequence"/>
</dbReference>
<gene>
    <name evidence="2" type="ORF">Fcan01_24771</name>
</gene>
<dbReference type="EMBL" id="LNIX01000033">
    <property type="protein sequence ID" value="OXA40445.1"/>
    <property type="molecule type" value="Genomic_DNA"/>
</dbReference>
<feature type="chain" id="PRO_5013144216" evidence="1">
    <location>
        <begin position="28"/>
        <end position="233"/>
    </location>
</feature>
<dbReference type="OrthoDB" id="6505314at2759"/>
<evidence type="ECO:0000313" key="3">
    <source>
        <dbReference type="Proteomes" id="UP000198287"/>
    </source>
</evidence>
<comment type="caution">
    <text evidence="2">The sequence shown here is derived from an EMBL/GenBank/DDBJ whole genome shotgun (WGS) entry which is preliminary data.</text>
</comment>
<keyword evidence="3" id="KW-1185">Reference proteome</keyword>
<reference evidence="2 3" key="1">
    <citation type="submission" date="2015-12" db="EMBL/GenBank/DDBJ databases">
        <title>The genome of Folsomia candida.</title>
        <authorList>
            <person name="Faddeeva A."/>
            <person name="Derks M.F."/>
            <person name="Anvar Y."/>
            <person name="Smit S."/>
            <person name="Van Straalen N."/>
            <person name="Roelofs D."/>
        </authorList>
    </citation>
    <scope>NUCLEOTIDE SEQUENCE [LARGE SCALE GENOMIC DNA]</scope>
    <source>
        <strain evidence="2 3">VU population</strain>
        <tissue evidence="2">Whole body</tissue>
    </source>
</reference>
<proteinExistence type="predicted"/>